<dbReference type="RefSeq" id="WP_076111626.1">
    <property type="nucleotide sequence ID" value="NZ_MPTB01000020.1"/>
</dbReference>
<evidence type="ECO:0000313" key="4">
    <source>
        <dbReference type="Proteomes" id="UP000187412"/>
    </source>
</evidence>
<feature type="compositionally biased region" description="Basic and acidic residues" evidence="1">
    <location>
        <begin position="278"/>
        <end position="310"/>
    </location>
</feature>
<gene>
    <name evidence="3" type="ORF">BSK56_16515</name>
</gene>
<proteinExistence type="predicted"/>
<evidence type="ECO:0000256" key="2">
    <source>
        <dbReference type="SAM" id="Phobius"/>
    </source>
</evidence>
<name>A0ABX3H7J8_PAEBO</name>
<protein>
    <recommendedName>
        <fullName evidence="5">DUF5667 domain-containing protein</fullName>
    </recommendedName>
</protein>
<comment type="caution">
    <text evidence="3">The sequence shown here is derived from an EMBL/GenBank/DDBJ whole genome shotgun (WGS) entry which is preliminary data.</text>
</comment>
<feature type="region of interest" description="Disordered" evidence="1">
    <location>
        <begin position="278"/>
        <end position="334"/>
    </location>
</feature>
<keyword evidence="2" id="KW-1133">Transmembrane helix</keyword>
<evidence type="ECO:0000313" key="3">
    <source>
        <dbReference type="EMBL" id="OMD46437.1"/>
    </source>
</evidence>
<organism evidence="3 4">
    <name type="scientific">Paenibacillus borealis</name>
    <dbReference type="NCBI Taxonomy" id="160799"/>
    <lineage>
        <taxon>Bacteria</taxon>
        <taxon>Bacillati</taxon>
        <taxon>Bacillota</taxon>
        <taxon>Bacilli</taxon>
        <taxon>Bacillales</taxon>
        <taxon>Paenibacillaceae</taxon>
        <taxon>Paenibacillus</taxon>
    </lineage>
</organism>
<keyword evidence="4" id="KW-1185">Reference proteome</keyword>
<evidence type="ECO:0008006" key="5">
    <source>
        <dbReference type="Google" id="ProtNLM"/>
    </source>
</evidence>
<evidence type="ECO:0000256" key="1">
    <source>
        <dbReference type="SAM" id="MobiDB-lite"/>
    </source>
</evidence>
<keyword evidence="2" id="KW-0812">Transmembrane</keyword>
<feature type="transmembrane region" description="Helical" evidence="2">
    <location>
        <begin position="20"/>
        <end position="42"/>
    </location>
</feature>
<dbReference type="EMBL" id="MPTB01000020">
    <property type="protein sequence ID" value="OMD46437.1"/>
    <property type="molecule type" value="Genomic_DNA"/>
</dbReference>
<reference evidence="3 4" key="1">
    <citation type="submission" date="2016-10" db="EMBL/GenBank/DDBJ databases">
        <title>Paenibacillus species isolates.</title>
        <authorList>
            <person name="Beno S.M."/>
        </authorList>
    </citation>
    <scope>NUCLEOTIDE SEQUENCE [LARGE SCALE GENOMIC DNA]</scope>
    <source>
        <strain evidence="3 4">FSL H7-0744</strain>
    </source>
</reference>
<accession>A0ABX3H7J8</accession>
<sequence length="334" mass="36659">MRLSRSSRNRNIRRYTLPQIAGIVVISAYGISQITTPTYALLTNVAATESSNITTAFVFPSTVDHIANQASEAMKLAAWQREAAREVLAEITDKNTGSETAEGRIGGIQEAAAQTREAAAGAAAFLAELQGYLTRSQLELEQQVNEVNQRLSPYEVDFYQLTAAQNNDIPVFEQLLSQANLTLGEFQEMVRKLSSIRRVDAYVQAAYHQASTAAEQARSYADETSLMHTEAADVIQGLKEAEKKAKLEAEEKAKLEAEEKAKLEAEKKTKLEAEEKAKLEAEEKAKLEAEEKAKLEAEEKAKLEAEEQAKPEAPAPDANPDSITVKIGEKQGVF</sequence>
<keyword evidence="2" id="KW-0472">Membrane</keyword>
<dbReference type="Proteomes" id="UP000187412">
    <property type="component" value="Unassembled WGS sequence"/>
</dbReference>